<dbReference type="PROSITE" id="PS51253">
    <property type="entry name" value="HTH_CENPB"/>
    <property type="match status" value="1"/>
</dbReference>
<keyword evidence="5" id="KW-1185">Reference proteome</keyword>
<dbReference type="PANTHER" id="PTHR19303:SF73">
    <property type="entry name" value="PROTEIN PDC2"/>
    <property type="match status" value="1"/>
</dbReference>
<evidence type="ECO:0000256" key="1">
    <source>
        <dbReference type="ARBA" id="ARBA00023125"/>
    </source>
</evidence>
<evidence type="ECO:0000313" key="4">
    <source>
        <dbReference type="EnsemblMetazoa" id="CapteP46694"/>
    </source>
</evidence>
<accession>R7UPS9</accession>
<gene>
    <name evidence="3" type="ORF">CAPTEDRAFT_46694</name>
</gene>
<dbReference type="EnsemblMetazoa" id="CapteT46694">
    <property type="protein sequence ID" value="CapteP46694"/>
    <property type="gene ID" value="CapteG46694"/>
</dbReference>
<dbReference type="Pfam" id="PF03221">
    <property type="entry name" value="HTH_Tnp_Tc5"/>
    <property type="match status" value="1"/>
</dbReference>
<reference evidence="5" key="1">
    <citation type="submission" date="2012-12" db="EMBL/GenBank/DDBJ databases">
        <authorList>
            <person name="Hellsten U."/>
            <person name="Grimwood J."/>
            <person name="Chapman J.A."/>
            <person name="Shapiro H."/>
            <person name="Aerts A."/>
            <person name="Otillar R.P."/>
            <person name="Terry A.Y."/>
            <person name="Boore J.L."/>
            <person name="Simakov O."/>
            <person name="Marletaz F."/>
            <person name="Cho S.-J."/>
            <person name="Edsinger-Gonzales E."/>
            <person name="Havlak P."/>
            <person name="Kuo D.-H."/>
            <person name="Larsson T."/>
            <person name="Lv J."/>
            <person name="Arendt D."/>
            <person name="Savage R."/>
            <person name="Osoegawa K."/>
            <person name="de Jong P."/>
            <person name="Lindberg D.R."/>
            <person name="Seaver E.C."/>
            <person name="Weisblat D.A."/>
            <person name="Putnam N.H."/>
            <person name="Grigoriev I.V."/>
            <person name="Rokhsar D.S."/>
        </authorList>
    </citation>
    <scope>NUCLEOTIDE SEQUENCE</scope>
    <source>
        <strain evidence="5">I ESC-2004</strain>
    </source>
</reference>
<dbReference type="InterPro" id="IPR009057">
    <property type="entry name" value="Homeodomain-like_sf"/>
</dbReference>
<dbReference type="OMA" id="IRCVKAH"/>
<protein>
    <recommendedName>
        <fullName evidence="2">HTH CENPB-type domain-containing protein</fullName>
    </recommendedName>
</protein>
<dbReference type="SMART" id="SM00674">
    <property type="entry name" value="CENPB"/>
    <property type="match status" value="1"/>
</dbReference>
<dbReference type="STRING" id="283909.R7UPS9"/>
<dbReference type="HOGENOM" id="CLU_018294_2_1_1"/>
<keyword evidence="1" id="KW-0238">DNA-binding</keyword>
<dbReference type="GO" id="GO:0005634">
    <property type="term" value="C:nucleus"/>
    <property type="evidence" value="ECO:0007669"/>
    <property type="project" value="TreeGrafter"/>
</dbReference>
<dbReference type="Proteomes" id="UP000014760">
    <property type="component" value="Unassembled WGS sequence"/>
</dbReference>
<dbReference type="OrthoDB" id="6157693at2759"/>
<reference evidence="4" key="3">
    <citation type="submission" date="2015-06" db="UniProtKB">
        <authorList>
            <consortium name="EnsemblMetazoa"/>
        </authorList>
    </citation>
    <scope>IDENTIFICATION</scope>
</reference>
<proteinExistence type="predicted"/>
<dbReference type="InterPro" id="IPR006600">
    <property type="entry name" value="HTH_CenpB_DNA-bd_dom"/>
</dbReference>
<dbReference type="InterPro" id="IPR050863">
    <property type="entry name" value="CenT-Element_Derived"/>
</dbReference>
<feature type="domain" description="HTH CENPB-type" evidence="2">
    <location>
        <begin position="1"/>
        <end position="55"/>
    </location>
</feature>
<dbReference type="GO" id="GO:0003677">
    <property type="term" value="F:DNA binding"/>
    <property type="evidence" value="ECO:0007669"/>
    <property type="project" value="UniProtKB-KW"/>
</dbReference>
<organism evidence="3">
    <name type="scientific">Capitella teleta</name>
    <name type="common">Polychaete worm</name>
    <dbReference type="NCBI Taxonomy" id="283909"/>
    <lineage>
        <taxon>Eukaryota</taxon>
        <taxon>Metazoa</taxon>
        <taxon>Spiralia</taxon>
        <taxon>Lophotrochozoa</taxon>
        <taxon>Annelida</taxon>
        <taxon>Polychaeta</taxon>
        <taxon>Sedentaria</taxon>
        <taxon>Scolecida</taxon>
        <taxon>Capitellidae</taxon>
        <taxon>Capitella</taxon>
    </lineage>
</organism>
<dbReference type="Gene3D" id="1.10.10.60">
    <property type="entry name" value="Homeodomain-like"/>
    <property type="match status" value="1"/>
</dbReference>
<evidence type="ECO:0000259" key="2">
    <source>
        <dbReference type="PROSITE" id="PS51253"/>
    </source>
</evidence>
<dbReference type="InterPro" id="IPR004875">
    <property type="entry name" value="DDE_SF_endonuclease_dom"/>
</dbReference>
<dbReference type="InterPro" id="IPR036397">
    <property type="entry name" value="RNaseH_sf"/>
</dbReference>
<name>R7UPS9_CAPTE</name>
<dbReference type="EMBL" id="AMQN01023448">
    <property type="status" value="NOT_ANNOTATED_CDS"/>
    <property type="molecule type" value="Genomic_DNA"/>
</dbReference>
<reference evidence="3 5" key="2">
    <citation type="journal article" date="2013" name="Nature">
        <title>Insights into bilaterian evolution from three spiralian genomes.</title>
        <authorList>
            <person name="Simakov O."/>
            <person name="Marletaz F."/>
            <person name="Cho S.J."/>
            <person name="Edsinger-Gonzales E."/>
            <person name="Havlak P."/>
            <person name="Hellsten U."/>
            <person name="Kuo D.H."/>
            <person name="Larsson T."/>
            <person name="Lv J."/>
            <person name="Arendt D."/>
            <person name="Savage R."/>
            <person name="Osoegawa K."/>
            <person name="de Jong P."/>
            <person name="Grimwood J."/>
            <person name="Chapman J.A."/>
            <person name="Shapiro H."/>
            <person name="Aerts A."/>
            <person name="Otillar R.P."/>
            <person name="Terry A.Y."/>
            <person name="Boore J.L."/>
            <person name="Grigoriev I.V."/>
            <person name="Lindberg D.R."/>
            <person name="Seaver E.C."/>
            <person name="Weisblat D.A."/>
            <person name="Putnam N.H."/>
            <person name="Rokhsar D.S."/>
        </authorList>
    </citation>
    <scope>NUCLEOTIDE SEQUENCE</scope>
    <source>
        <strain evidence="3 5">I ESC-2004</strain>
    </source>
</reference>
<evidence type="ECO:0000313" key="5">
    <source>
        <dbReference type="Proteomes" id="UP000014760"/>
    </source>
</evidence>
<dbReference type="AlphaFoldDB" id="R7UPS9"/>
<evidence type="ECO:0000313" key="3">
    <source>
        <dbReference type="EMBL" id="ELU05436.1"/>
    </source>
</evidence>
<sequence>MLWFKAARTKNIPLSGPILCAKASKLAADLGHEKFEASNGWLSRFKDRHQIVFRVISGESANVNQESVDTWHSNLQAEILMNHSPENIFNADETGLFFQALPSKSLVIKGDSCSGGKESKNRLTVLVCANMTGTTKLPLLVIGKSAKPRCFKNVKSLPCEYKANKSAWMTSELFLQWLQSVNARFRREKRHIAMIVDNAPCHPRPSFSLSNVTLYFLPPNTTSITQPMDQGVIRCIKERYRRGVIERLIKAMDKGIELRIDVLAALHLLRRAWDNVSEACISHCYRHCGF</sequence>
<dbReference type="SUPFAM" id="SSF46689">
    <property type="entry name" value="Homeodomain-like"/>
    <property type="match status" value="1"/>
</dbReference>
<dbReference type="Gene3D" id="3.30.420.10">
    <property type="entry name" value="Ribonuclease H-like superfamily/Ribonuclease H"/>
    <property type="match status" value="1"/>
</dbReference>
<feature type="non-terminal residue" evidence="3">
    <location>
        <position position="290"/>
    </location>
</feature>
<dbReference type="PANTHER" id="PTHR19303">
    <property type="entry name" value="TRANSPOSON"/>
    <property type="match status" value="1"/>
</dbReference>
<dbReference type="Pfam" id="PF03184">
    <property type="entry name" value="DDE_1"/>
    <property type="match status" value="1"/>
</dbReference>
<dbReference type="EMBL" id="KB301517">
    <property type="protein sequence ID" value="ELU05436.1"/>
    <property type="molecule type" value="Genomic_DNA"/>
</dbReference>